<keyword evidence="4" id="KW-1185">Reference proteome</keyword>
<protein>
    <recommendedName>
        <fullName evidence="5">F-box domain-containing protein</fullName>
    </recommendedName>
</protein>
<dbReference type="EMBL" id="CALNXJ010000020">
    <property type="protein sequence ID" value="CAH3123749.1"/>
    <property type="molecule type" value="Genomic_DNA"/>
</dbReference>
<comment type="caution">
    <text evidence="3">The sequence shown here is derived from an EMBL/GenBank/DDBJ whole genome shotgun (WGS) entry which is preliminary data.</text>
</comment>
<dbReference type="SMART" id="SM00367">
    <property type="entry name" value="LRR_CC"/>
    <property type="match status" value="4"/>
</dbReference>
<evidence type="ECO:0000259" key="1">
    <source>
        <dbReference type="Pfam" id="PF00646"/>
    </source>
</evidence>
<organism evidence="3 4">
    <name type="scientific">Pocillopora meandrina</name>
    <dbReference type="NCBI Taxonomy" id="46732"/>
    <lineage>
        <taxon>Eukaryota</taxon>
        <taxon>Metazoa</taxon>
        <taxon>Cnidaria</taxon>
        <taxon>Anthozoa</taxon>
        <taxon>Hexacorallia</taxon>
        <taxon>Scleractinia</taxon>
        <taxon>Astrocoeniina</taxon>
        <taxon>Pocilloporidae</taxon>
        <taxon>Pocillopora</taxon>
    </lineage>
</organism>
<dbReference type="Proteomes" id="UP001159428">
    <property type="component" value="Unassembled WGS sequence"/>
</dbReference>
<dbReference type="InterPro" id="IPR032675">
    <property type="entry name" value="LRR_dom_sf"/>
</dbReference>
<dbReference type="GO" id="GO:0019005">
    <property type="term" value="C:SCF ubiquitin ligase complex"/>
    <property type="evidence" value="ECO:0007669"/>
    <property type="project" value="TreeGrafter"/>
</dbReference>
<gene>
    <name evidence="3" type="ORF">PMEA_00011503</name>
</gene>
<accession>A0AAU9WRW2</accession>
<sequence>MDAKERSLSGLDPPQIFPTEITFKILGLLDVVTLCHCRKLSRKWKDQVNEYLRSVLRLDFVPYESILTEHGLKHLLMYTSNLRVLHLDSCWPCVTEENLFLIAKNCKKLSVLTTSKCKGVTDAGLEALARHCKELTELDLSSCFTISDAGVIALSERCSALRELHVSSCYGVTDKSIGVVAKQSCGLTELDVSWCFYVTDQSIKEFLSPSCKLELLRIKGCTVSTHLSCRIKFNKFILINFSLHAKNCRIEVCCISHSFKHFMVQTWFYKCNIYDTRILDMITGLSGLAIKFDHQDGFGNAEEISIVCCK</sequence>
<dbReference type="InterPro" id="IPR006553">
    <property type="entry name" value="Leu-rich_rpt_Cys-con_subtyp"/>
</dbReference>
<name>A0AAU9WRW2_9CNID</name>
<evidence type="ECO:0000313" key="3">
    <source>
        <dbReference type="EMBL" id="CAH3123749.1"/>
    </source>
</evidence>
<evidence type="ECO:0000313" key="4">
    <source>
        <dbReference type="Proteomes" id="UP001159428"/>
    </source>
</evidence>
<dbReference type="Pfam" id="PF25372">
    <property type="entry name" value="DUF7885"/>
    <property type="match status" value="1"/>
</dbReference>
<dbReference type="PANTHER" id="PTHR13318">
    <property type="entry name" value="PARTNER OF PAIRED, ISOFORM B-RELATED"/>
    <property type="match status" value="1"/>
</dbReference>
<reference evidence="3 4" key="1">
    <citation type="submission" date="2022-05" db="EMBL/GenBank/DDBJ databases">
        <authorList>
            <consortium name="Genoscope - CEA"/>
            <person name="William W."/>
        </authorList>
    </citation>
    <scope>NUCLEOTIDE SEQUENCE [LARGE SCALE GENOMIC DNA]</scope>
</reference>
<evidence type="ECO:0008006" key="5">
    <source>
        <dbReference type="Google" id="ProtNLM"/>
    </source>
</evidence>
<dbReference type="InterPro" id="IPR057207">
    <property type="entry name" value="FBXL15_LRR"/>
</dbReference>
<dbReference type="Gene3D" id="3.80.10.10">
    <property type="entry name" value="Ribonuclease Inhibitor"/>
    <property type="match status" value="1"/>
</dbReference>
<dbReference type="AlphaFoldDB" id="A0AAU9WRW2"/>
<dbReference type="SUPFAM" id="SSF52047">
    <property type="entry name" value="RNI-like"/>
    <property type="match status" value="1"/>
</dbReference>
<dbReference type="Pfam" id="PF00646">
    <property type="entry name" value="F-box"/>
    <property type="match status" value="1"/>
</dbReference>
<feature type="domain" description="F-box" evidence="1">
    <location>
        <begin position="17"/>
        <end position="49"/>
    </location>
</feature>
<dbReference type="PANTHER" id="PTHR13318:SF247">
    <property type="entry name" value="GH16156P"/>
    <property type="match status" value="1"/>
</dbReference>
<feature type="domain" description="F-box/LRR-repeat protein 15-like leucin rich repeat" evidence="2">
    <location>
        <begin position="88"/>
        <end position="225"/>
    </location>
</feature>
<dbReference type="InterPro" id="IPR001810">
    <property type="entry name" value="F-box_dom"/>
</dbReference>
<dbReference type="GO" id="GO:0031146">
    <property type="term" value="P:SCF-dependent proteasomal ubiquitin-dependent protein catabolic process"/>
    <property type="evidence" value="ECO:0007669"/>
    <property type="project" value="TreeGrafter"/>
</dbReference>
<evidence type="ECO:0000259" key="2">
    <source>
        <dbReference type="Pfam" id="PF25372"/>
    </source>
</evidence>
<proteinExistence type="predicted"/>